<sequence>MKNENSKENEILRIQSLMEIKSINREYFIEQMNILISNLSSKDIKWKLKLRIISYVAILIIGKRNDKDEAAKRLQVILEANPELSKHYLNVSSVLKIAARA</sequence>
<comment type="caution">
    <text evidence="1">The sequence shown here is derived from an EMBL/GenBank/DDBJ whole genome shotgun (WGS) entry which is preliminary data.</text>
</comment>
<accession>A0ABS0A3B4</accession>
<evidence type="ECO:0000313" key="1">
    <source>
        <dbReference type="EMBL" id="MBF4983082.1"/>
    </source>
</evidence>
<organism evidence="1 2">
    <name type="scientific">Nonlabens mediterrranea</name>
    <dbReference type="NCBI Taxonomy" id="1419947"/>
    <lineage>
        <taxon>Bacteria</taxon>
        <taxon>Pseudomonadati</taxon>
        <taxon>Bacteroidota</taxon>
        <taxon>Flavobacteriia</taxon>
        <taxon>Flavobacteriales</taxon>
        <taxon>Flavobacteriaceae</taxon>
        <taxon>Nonlabens</taxon>
    </lineage>
</organism>
<reference evidence="1 2" key="1">
    <citation type="submission" date="2020-11" db="EMBL/GenBank/DDBJ databases">
        <title>P. mediterranea TC4 genome.</title>
        <authorList>
            <person name="Molmeret M."/>
        </authorList>
    </citation>
    <scope>NUCLEOTIDE SEQUENCE [LARGE SCALE GENOMIC DNA]</scope>
    <source>
        <strain evidence="1 2">TC4</strain>
    </source>
</reference>
<evidence type="ECO:0008006" key="3">
    <source>
        <dbReference type="Google" id="ProtNLM"/>
    </source>
</evidence>
<keyword evidence="2" id="KW-1185">Reference proteome</keyword>
<dbReference type="EMBL" id="JADKYU010000082">
    <property type="protein sequence ID" value="MBF4983082.1"/>
    <property type="molecule type" value="Genomic_DNA"/>
</dbReference>
<evidence type="ECO:0000313" key="2">
    <source>
        <dbReference type="Proteomes" id="UP001194729"/>
    </source>
</evidence>
<protein>
    <recommendedName>
        <fullName evidence="3">Tetratricopeptide repeat protein</fullName>
    </recommendedName>
</protein>
<proteinExistence type="predicted"/>
<gene>
    <name evidence="1" type="ORF">FNJ87_01585</name>
</gene>
<dbReference type="Proteomes" id="UP001194729">
    <property type="component" value="Unassembled WGS sequence"/>
</dbReference>
<name>A0ABS0A3B4_9FLAO</name>